<protein>
    <submittedName>
        <fullName evidence="1">Uncharacterized protein</fullName>
    </submittedName>
</protein>
<accession>A0AAD4LFE8</accession>
<name>A0AAD4LFE8_9AGAM</name>
<reference evidence="1" key="1">
    <citation type="submission" date="2022-01" db="EMBL/GenBank/DDBJ databases">
        <title>Comparative genomics reveals a dynamic genome evolution in the ectomycorrhizal milk-cap (Lactarius) mushrooms.</title>
        <authorList>
            <consortium name="DOE Joint Genome Institute"/>
            <person name="Lebreton A."/>
            <person name="Tang N."/>
            <person name="Kuo A."/>
            <person name="LaButti K."/>
            <person name="Drula E."/>
            <person name="Barry K."/>
            <person name="Clum A."/>
            <person name="Lipzen A."/>
            <person name="Mousain D."/>
            <person name="Ng V."/>
            <person name="Wang R."/>
            <person name="Wang X."/>
            <person name="Dai Y."/>
            <person name="Henrissat B."/>
            <person name="Grigoriev I.V."/>
            <person name="Guerin-Laguette A."/>
            <person name="Yu F."/>
            <person name="Martin F.M."/>
        </authorList>
    </citation>
    <scope>NUCLEOTIDE SEQUENCE</scope>
    <source>
        <strain evidence="1">QP</strain>
    </source>
</reference>
<evidence type="ECO:0000313" key="1">
    <source>
        <dbReference type="EMBL" id="KAH8989581.1"/>
    </source>
</evidence>
<organism evidence="1 2">
    <name type="scientific">Lactarius akahatsu</name>
    <dbReference type="NCBI Taxonomy" id="416441"/>
    <lineage>
        <taxon>Eukaryota</taxon>
        <taxon>Fungi</taxon>
        <taxon>Dikarya</taxon>
        <taxon>Basidiomycota</taxon>
        <taxon>Agaricomycotina</taxon>
        <taxon>Agaricomycetes</taxon>
        <taxon>Russulales</taxon>
        <taxon>Russulaceae</taxon>
        <taxon>Lactarius</taxon>
    </lineage>
</organism>
<dbReference type="EMBL" id="JAKELL010000036">
    <property type="protein sequence ID" value="KAH8989581.1"/>
    <property type="molecule type" value="Genomic_DNA"/>
</dbReference>
<comment type="caution">
    <text evidence="1">The sequence shown here is derived from an EMBL/GenBank/DDBJ whole genome shotgun (WGS) entry which is preliminary data.</text>
</comment>
<sequence>MTIPNRALVPFTSMQTARAQGDYSYAPVHERAGPPNTEFPWSLTFNESITESWRCLTGRYLNNPDAYVSTIRLELGPSGQFQVIIMLNMTSVV</sequence>
<dbReference type="AlphaFoldDB" id="A0AAD4LFE8"/>
<proteinExistence type="predicted"/>
<keyword evidence="2" id="KW-1185">Reference proteome</keyword>
<evidence type="ECO:0000313" key="2">
    <source>
        <dbReference type="Proteomes" id="UP001201163"/>
    </source>
</evidence>
<dbReference type="Proteomes" id="UP001201163">
    <property type="component" value="Unassembled WGS sequence"/>
</dbReference>
<gene>
    <name evidence="1" type="ORF">EDB92DRAFT_1947329</name>
</gene>